<dbReference type="PANTHER" id="PTHR42742">
    <property type="entry name" value="TRANSCRIPTIONAL REPRESSOR MPRA"/>
    <property type="match status" value="1"/>
</dbReference>
<evidence type="ECO:0000313" key="9">
    <source>
        <dbReference type="Proteomes" id="UP001431693"/>
    </source>
</evidence>
<dbReference type="InterPro" id="IPR051804">
    <property type="entry name" value="Carb_Metab_Reg_Kinase/Isom"/>
</dbReference>
<keyword evidence="5" id="KW-0460">Magnesium</keyword>
<dbReference type="EMBL" id="JASJEX010000003">
    <property type="protein sequence ID" value="MDJ1129906.1"/>
    <property type="molecule type" value="Genomic_DNA"/>
</dbReference>
<evidence type="ECO:0000256" key="5">
    <source>
        <dbReference type="ARBA" id="ARBA00022842"/>
    </source>
</evidence>
<evidence type="ECO:0000256" key="7">
    <source>
        <dbReference type="ARBA" id="ARBA00048451"/>
    </source>
</evidence>
<comment type="similarity">
    <text evidence="2">Belongs to the ROK (NagC/XylR) family.</text>
</comment>
<keyword evidence="9" id="KW-1185">Reference proteome</keyword>
<dbReference type="Pfam" id="PF00480">
    <property type="entry name" value="ROK"/>
    <property type="match status" value="1"/>
</dbReference>
<dbReference type="InterPro" id="IPR000600">
    <property type="entry name" value="ROK"/>
</dbReference>
<comment type="cofactor">
    <cofactor evidence="1">
        <name>Mg(2+)</name>
        <dbReference type="ChEBI" id="CHEBI:18420"/>
    </cofactor>
</comment>
<evidence type="ECO:0000256" key="3">
    <source>
        <dbReference type="ARBA" id="ARBA00022723"/>
    </source>
</evidence>
<keyword evidence="3" id="KW-0479">Metal-binding</keyword>
<comment type="catalytic activity">
    <reaction evidence="7">
        <text>D-fructose + ATP = D-fructose 6-phosphate + ADP + H(+)</text>
        <dbReference type="Rhea" id="RHEA:16125"/>
        <dbReference type="ChEBI" id="CHEBI:15378"/>
        <dbReference type="ChEBI" id="CHEBI:30616"/>
        <dbReference type="ChEBI" id="CHEBI:37721"/>
        <dbReference type="ChEBI" id="CHEBI:61527"/>
        <dbReference type="ChEBI" id="CHEBI:456216"/>
        <dbReference type="EC" id="2.7.1.4"/>
    </reaction>
</comment>
<keyword evidence="4" id="KW-0862">Zinc</keyword>
<evidence type="ECO:0000256" key="6">
    <source>
        <dbReference type="ARBA" id="ARBA00038887"/>
    </source>
</evidence>
<reference evidence="8" key="1">
    <citation type="submission" date="2023-05" db="EMBL/GenBank/DDBJ databases">
        <title>[olsenella] sp. nov., isolated from a pig farm feces dump.</title>
        <authorList>
            <person name="Chang Y.-H."/>
        </authorList>
    </citation>
    <scope>NUCLEOTIDE SEQUENCE</scope>
    <source>
        <strain evidence="8">YH-ols2217</strain>
    </source>
</reference>
<protein>
    <recommendedName>
        <fullName evidence="6">fructokinase</fullName>
        <ecNumber evidence="6">2.7.1.4</ecNumber>
    </recommendedName>
</protein>
<evidence type="ECO:0000256" key="1">
    <source>
        <dbReference type="ARBA" id="ARBA00001946"/>
    </source>
</evidence>
<comment type="caution">
    <text evidence="8">The sequence shown here is derived from an EMBL/GenBank/DDBJ whole genome shotgun (WGS) entry which is preliminary data.</text>
</comment>
<dbReference type="RefSeq" id="WP_283713025.1">
    <property type="nucleotide sequence ID" value="NZ_JASJEW010000002.1"/>
</dbReference>
<evidence type="ECO:0000313" key="8">
    <source>
        <dbReference type="EMBL" id="MDJ1129906.1"/>
    </source>
</evidence>
<accession>A0ABT6ZLI3</accession>
<evidence type="ECO:0000256" key="4">
    <source>
        <dbReference type="ARBA" id="ARBA00022833"/>
    </source>
</evidence>
<dbReference type="EC" id="2.7.1.4" evidence="6"/>
<sequence length="293" mass="31200">MSEDTRRIGALEAGGTKMVMAVCTPSGEVIEREEIPTEGPVETMARVGEWFAARDIDALGVGAFGPTGVNPAAPTFGHILETPKTAWKHFDMLGALKEHVDVPVGYDTDVNVACLGEQVYGCAQGRDSVVYITIGTGIGAGVMIGGKLVHGMLHPEAGHVLLAKRDNDPGESACPYHDRCFEGLAAGPAIEKRWGAKGYELAERDEVWDLESDYIAEALVGYVMTYSPQKIILGGGVMKQAQLFPLVREKFAKMINGYIVAPELEDLDSYISEAGCGGDQGILGCVALALQAQ</sequence>
<dbReference type="PROSITE" id="PS01125">
    <property type="entry name" value="ROK"/>
    <property type="match status" value="1"/>
</dbReference>
<dbReference type="InterPro" id="IPR049874">
    <property type="entry name" value="ROK_cs"/>
</dbReference>
<dbReference type="Gene3D" id="3.30.420.40">
    <property type="match status" value="2"/>
</dbReference>
<dbReference type="InterPro" id="IPR043129">
    <property type="entry name" value="ATPase_NBD"/>
</dbReference>
<proteinExistence type="inferred from homology"/>
<dbReference type="Proteomes" id="UP001431693">
    <property type="component" value="Unassembled WGS sequence"/>
</dbReference>
<evidence type="ECO:0000256" key="2">
    <source>
        <dbReference type="ARBA" id="ARBA00006479"/>
    </source>
</evidence>
<organism evidence="8 9">
    <name type="scientific">Kribbibacterium absianum</name>
    <dbReference type="NCBI Taxonomy" id="3044210"/>
    <lineage>
        <taxon>Bacteria</taxon>
        <taxon>Bacillati</taxon>
        <taxon>Actinomycetota</taxon>
        <taxon>Coriobacteriia</taxon>
        <taxon>Coriobacteriales</taxon>
        <taxon>Kribbibacteriaceae</taxon>
        <taxon>Kribbibacterium</taxon>
    </lineage>
</organism>
<dbReference type="CDD" id="cd24067">
    <property type="entry name" value="ASKHA_NBD_ROK_BsFRK-like"/>
    <property type="match status" value="1"/>
</dbReference>
<name>A0ABT6ZLI3_9ACTN</name>
<gene>
    <name evidence="8" type="ORF">QJ043_07430</name>
</gene>
<dbReference type="PANTHER" id="PTHR42742:SF3">
    <property type="entry name" value="FRUCTOKINASE"/>
    <property type="match status" value="1"/>
</dbReference>
<dbReference type="SUPFAM" id="SSF53067">
    <property type="entry name" value="Actin-like ATPase domain"/>
    <property type="match status" value="1"/>
</dbReference>